<dbReference type="Pfam" id="PF02515">
    <property type="entry name" value="CoA_transf_3"/>
    <property type="match status" value="1"/>
</dbReference>
<dbReference type="InterPro" id="IPR050483">
    <property type="entry name" value="CoA-transferase_III_domain"/>
</dbReference>
<dbReference type="GO" id="GO:0008410">
    <property type="term" value="F:CoA-transferase activity"/>
    <property type="evidence" value="ECO:0007669"/>
    <property type="project" value="TreeGrafter"/>
</dbReference>
<dbReference type="EMBL" id="VOOS01000001">
    <property type="protein sequence ID" value="TXB66683.1"/>
    <property type="molecule type" value="Genomic_DNA"/>
</dbReference>
<organism evidence="2 3">
    <name type="scientific">Vicingus serpentipes</name>
    <dbReference type="NCBI Taxonomy" id="1926625"/>
    <lineage>
        <taxon>Bacteria</taxon>
        <taxon>Pseudomonadati</taxon>
        <taxon>Bacteroidota</taxon>
        <taxon>Flavobacteriia</taxon>
        <taxon>Flavobacteriales</taxon>
        <taxon>Vicingaceae</taxon>
        <taxon>Vicingus</taxon>
    </lineage>
</organism>
<dbReference type="SUPFAM" id="SSF89796">
    <property type="entry name" value="CoA-transferase family III (CaiB/BaiF)"/>
    <property type="match status" value="1"/>
</dbReference>
<proteinExistence type="predicted"/>
<dbReference type="Proteomes" id="UP000321721">
    <property type="component" value="Unassembled WGS sequence"/>
</dbReference>
<name>A0A5C6RWW8_9FLAO</name>
<evidence type="ECO:0000313" key="2">
    <source>
        <dbReference type="EMBL" id="TXB66683.1"/>
    </source>
</evidence>
<gene>
    <name evidence="2" type="ORF">FRY74_00430</name>
</gene>
<dbReference type="InterPro" id="IPR023606">
    <property type="entry name" value="CoA-Trfase_III_dom_1_sf"/>
</dbReference>
<accession>A0A5C6RWW8</accession>
<dbReference type="InterPro" id="IPR044855">
    <property type="entry name" value="CoA-Trfase_III_dom3_sf"/>
</dbReference>
<dbReference type="RefSeq" id="WP_147097544.1">
    <property type="nucleotide sequence ID" value="NZ_VOOS01000001.1"/>
</dbReference>
<evidence type="ECO:0000256" key="1">
    <source>
        <dbReference type="ARBA" id="ARBA00022679"/>
    </source>
</evidence>
<dbReference type="OrthoDB" id="9797653at2"/>
<reference evidence="2 3" key="1">
    <citation type="submission" date="2019-08" db="EMBL/GenBank/DDBJ databases">
        <title>Genome of Vicingus serpentipes NCIMB 15042.</title>
        <authorList>
            <person name="Bowman J.P."/>
        </authorList>
    </citation>
    <scope>NUCLEOTIDE SEQUENCE [LARGE SCALE GENOMIC DNA]</scope>
    <source>
        <strain evidence="2 3">NCIMB 15042</strain>
    </source>
</reference>
<dbReference type="AlphaFoldDB" id="A0A5C6RWW8"/>
<dbReference type="InterPro" id="IPR003673">
    <property type="entry name" value="CoA-Trfase_fam_III"/>
</dbReference>
<sequence length="353" mass="39536">MLSNLIVIELASVLAGPDVGMFFSELGAKVIKIENKLTGGDVTRNWKLSSEPTENNVSAYFSSVNWNKEYLFLNLSLKEDQEQVYELVKTADIVIANFKPGDDKKLGMNYEKLKSYNPKIIFGEINGYGESNKRAAYDVVLQAETGFMSMNGTPESGPIKMPIALIDVLAAHQLKEGLLLALLQKEKTGKGSKVEVSLYDSALASLKNQATNWLMNKHIPRPIGSLHPNIAPYGETFTTKDNKTIVLAIGSDNQFIKLLEIIGAKKLIENPLYKSNQLRVKNRNQLDNDLTPYFKNFNRAELMEQFIEINIPVGALNNMKEVFENDASKDLILEEEIDGIKTRRVKTVIFKIS</sequence>
<dbReference type="Gene3D" id="3.30.1540.10">
    <property type="entry name" value="formyl-coa transferase, domain 3"/>
    <property type="match status" value="1"/>
</dbReference>
<dbReference type="PANTHER" id="PTHR48207:SF3">
    <property type="entry name" value="SUCCINATE--HYDROXYMETHYLGLUTARATE COA-TRANSFERASE"/>
    <property type="match status" value="1"/>
</dbReference>
<protein>
    <submittedName>
        <fullName evidence="2">CoA transferase</fullName>
    </submittedName>
</protein>
<keyword evidence="3" id="KW-1185">Reference proteome</keyword>
<keyword evidence="1 2" id="KW-0808">Transferase</keyword>
<comment type="caution">
    <text evidence="2">The sequence shown here is derived from an EMBL/GenBank/DDBJ whole genome shotgun (WGS) entry which is preliminary data.</text>
</comment>
<dbReference type="Gene3D" id="3.40.50.10540">
    <property type="entry name" value="Crotonobetainyl-coa:carnitine coa-transferase, domain 1"/>
    <property type="match status" value="1"/>
</dbReference>
<dbReference type="PANTHER" id="PTHR48207">
    <property type="entry name" value="SUCCINATE--HYDROXYMETHYLGLUTARATE COA-TRANSFERASE"/>
    <property type="match status" value="1"/>
</dbReference>
<evidence type="ECO:0000313" key="3">
    <source>
        <dbReference type="Proteomes" id="UP000321721"/>
    </source>
</evidence>